<dbReference type="Proteomes" id="UP000240535">
    <property type="component" value="Unassembled WGS sequence"/>
</dbReference>
<organism evidence="5 6">
    <name type="scientific">Campylobacter blaseri</name>
    <dbReference type="NCBI Taxonomy" id="2042961"/>
    <lineage>
        <taxon>Bacteria</taxon>
        <taxon>Pseudomonadati</taxon>
        <taxon>Campylobacterota</taxon>
        <taxon>Epsilonproteobacteria</taxon>
        <taxon>Campylobacterales</taxon>
        <taxon>Campylobacteraceae</taxon>
        <taxon>Campylobacter</taxon>
    </lineage>
</organism>
<feature type="active site" evidence="1">
    <location>
        <position position="162"/>
    </location>
</feature>
<dbReference type="InterPro" id="IPR003812">
    <property type="entry name" value="Fido"/>
</dbReference>
<feature type="domain" description="Fido" evidence="4">
    <location>
        <begin position="81"/>
        <end position="225"/>
    </location>
</feature>
<evidence type="ECO:0000256" key="1">
    <source>
        <dbReference type="PIRSR" id="PIRSR640198-1"/>
    </source>
</evidence>
<evidence type="ECO:0000313" key="5">
    <source>
        <dbReference type="EMBL" id="PSM52789.1"/>
    </source>
</evidence>
<dbReference type="PANTHER" id="PTHR13504:SF38">
    <property type="entry name" value="FIDO DOMAIN-CONTAINING PROTEIN"/>
    <property type="match status" value="1"/>
</dbReference>
<sequence>MPKLSELSLKDRDKLFQKLRVEITHHSNRIEGTTLNYGETKRLLEKGITANGKPLSEQLIILGFASAYDEILRSGFTKRTLTADFIKDLHALMFNKAYDVCPEKLNTTIGAYRTDERAIKGVNVKLSLPHKIKTDLENLLYQDEPTKIEEIADFHIKFEKIHPFGDGNGRIGRLLMAMQFIRNDMIPPLIKFDDREEYIKSMSDKEALTNLLNKCQQESYKFIYNNTTDIQL</sequence>
<gene>
    <name evidence="5" type="ORF">CQ405_03140</name>
</gene>
<dbReference type="PANTHER" id="PTHR13504">
    <property type="entry name" value="FIDO DOMAIN-CONTAINING PROTEIN DDB_G0283145"/>
    <property type="match status" value="1"/>
</dbReference>
<reference evidence="6" key="1">
    <citation type="submission" date="2017-10" db="EMBL/GenBank/DDBJ databases">
        <title>Campylobacter species from seals.</title>
        <authorList>
            <person name="Gilbert M.J."/>
            <person name="Zomer A.L."/>
            <person name="Timmerman A.J."/>
            <person name="Duim B."/>
            <person name="Wagenaar J.A."/>
        </authorList>
    </citation>
    <scope>NUCLEOTIDE SEQUENCE [LARGE SCALE GENOMIC DNA]</scope>
    <source>
        <strain evidence="6">17S00004-5</strain>
    </source>
</reference>
<dbReference type="GO" id="GO:0005524">
    <property type="term" value="F:ATP binding"/>
    <property type="evidence" value="ECO:0007669"/>
    <property type="project" value="UniProtKB-KW"/>
</dbReference>
<dbReference type="PROSITE" id="PS51459">
    <property type="entry name" value="FIDO"/>
    <property type="match status" value="1"/>
</dbReference>
<dbReference type="AlphaFoldDB" id="A0A2P8R2S4"/>
<dbReference type="InterPro" id="IPR036597">
    <property type="entry name" value="Fido-like_dom_sf"/>
</dbReference>
<keyword evidence="6" id="KW-1185">Reference proteome</keyword>
<feature type="site" description="Important for autoinhibition of adenylyltransferase activity" evidence="3">
    <location>
        <position position="31"/>
    </location>
</feature>
<dbReference type="Pfam" id="PF02661">
    <property type="entry name" value="Fic"/>
    <property type="match status" value="1"/>
</dbReference>
<evidence type="ECO:0000256" key="3">
    <source>
        <dbReference type="PIRSR" id="PIRSR640198-3"/>
    </source>
</evidence>
<keyword evidence="2" id="KW-0547">Nucleotide-binding</keyword>
<evidence type="ECO:0000259" key="4">
    <source>
        <dbReference type="PROSITE" id="PS51459"/>
    </source>
</evidence>
<dbReference type="InterPro" id="IPR040198">
    <property type="entry name" value="Fido_containing"/>
</dbReference>
<name>A0A2P8R2S4_9BACT</name>
<dbReference type="EMBL" id="PDHH01000002">
    <property type="protein sequence ID" value="PSM52789.1"/>
    <property type="molecule type" value="Genomic_DNA"/>
</dbReference>
<feature type="binding site" evidence="2">
    <location>
        <begin position="166"/>
        <end position="173"/>
    </location>
    <ligand>
        <name>ATP</name>
        <dbReference type="ChEBI" id="CHEBI:30616"/>
    </ligand>
</feature>
<dbReference type="OrthoDB" id="9813719at2"/>
<accession>A0A2P8R2S4</accession>
<dbReference type="SUPFAM" id="SSF140931">
    <property type="entry name" value="Fic-like"/>
    <property type="match status" value="1"/>
</dbReference>
<evidence type="ECO:0000313" key="6">
    <source>
        <dbReference type="Proteomes" id="UP000240535"/>
    </source>
</evidence>
<protein>
    <submittedName>
        <fullName evidence="5">Cell filamentation protein Fic</fullName>
    </submittedName>
</protein>
<evidence type="ECO:0000256" key="2">
    <source>
        <dbReference type="PIRSR" id="PIRSR640198-2"/>
    </source>
</evidence>
<comment type="caution">
    <text evidence="5">The sequence shown here is derived from an EMBL/GenBank/DDBJ whole genome shotgun (WGS) entry which is preliminary data.</text>
</comment>
<proteinExistence type="predicted"/>
<keyword evidence="2" id="KW-0067">ATP-binding</keyword>
<dbReference type="Gene3D" id="1.10.3290.10">
    <property type="entry name" value="Fido-like domain"/>
    <property type="match status" value="1"/>
</dbReference>